<sequence>MKALIVSADMFEDSELLFPYYRLLEEKIETDIASIKTGTIIGKHGYKVIAALSLKQINPSSYDLVILPGGKAPSVLRRNEKLLALIRDFFEKGKAVAAICHGPQILVSAGVLSGRKATCYRNVAKELKDAGCHYSDQKVVVDGNLITSRIPADLPEFMREIMKKVKKEPD</sequence>
<reference evidence="3 4" key="1">
    <citation type="submission" date="2020-08" db="EMBL/GenBank/DDBJ databases">
        <title>Bridging the membrane lipid divide: bacteria of the FCB group superphylum have the potential to synthesize archaeal ether lipids.</title>
        <authorList>
            <person name="Villanueva L."/>
            <person name="Von Meijenfeldt F.A.B."/>
            <person name="Westbye A.B."/>
            <person name="Yadav S."/>
            <person name="Hopmans E.C."/>
            <person name="Dutilh B.E."/>
            <person name="Sinninghe Damste J.S."/>
        </authorList>
    </citation>
    <scope>NUCLEOTIDE SEQUENCE [LARGE SCALE GENOMIC DNA]</scope>
    <source>
        <strain evidence="3">NIOZ-UU47</strain>
    </source>
</reference>
<dbReference type="InterPro" id="IPR002818">
    <property type="entry name" value="DJ-1/PfpI"/>
</dbReference>
<name>A0A8J6NES2_9BACT</name>
<organism evidence="3 4">
    <name type="scientific">Candidatus Desulfobia pelagia</name>
    <dbReference type="NCBI Taxonomy" id="2841692"/>
    <lineage>
        <taxon>Bacteria</taxon>
        <taxon>Pseudomonadati</taxon>
        <taxon>Thermodesulfobacteriota</taxon>
        <taxon>Desulfobulbia</taxon>
        <taxon>Desulfobulbales</taxon>
        <taxon>Desulfobulbaceae</taxon>
        <taxon>Candidatus Desulfobia</taxon>
    </lineage>
</organism>
<dbReference type="Gene3D" id="3.40.50.880">
    <property type="match status" value="1"/>
</dbReference>
<dbReference type="PROSITE" id="PS51276">
    <property type="entry name" value="PEPTIDASE_C56_PFPI"/>
    <property type="match status" value="1"/>
</dbReference>
<dbReference type="InterPro" id="IPR029062">
    <property type="entry name" value="Class_I_gatase-like"/>
</dbReference>
<dbReference type="SUPFAM" id="SSF52317">
    <property type="entry name" value="Class I glutamine amidotransferase-like"/>
    <property type="match status" value="1"/>
</dbReference>
<dbReference type="AlphaFoldDB" id="A0A8J6NES2"/>
<gene>
    <name evidence="3" type="ORF">H8E41_06170</name>
</gene>
<evidence type="ECO:0000259" key="2">
    <source>
        <dbReference type="Pfam" id="PF01965"/>
    </source>
</evidence>
<dbReference type="CDD" id="cd03134">
    <property type="entry name" value="GATase1_PfpI_like"/>
    <property type="match status" value="1"/>
</dbReference>
<protein>
    <submittedName>
        <fullName evidence="3">Type 1 glutamine amidotransferase</fullName>
    </submittedName>
</protein>
<evidence type="ECO:0000313" key="3">
    <source>
        <dbReference type="EMBL" id="MBC8317473.1"/>
    </source>
</evidence>
<feature type="domain" description="DJ-1/PfpI" evidence="2">
    <location>
        <begin position="1"/>
        <end position="163"/>
    </location>
</feature>
<dbReference type="Pfam" id="PF01965">
    <property type="entry name" value="DJ-1_PfpI"/>
    <property type="match status" value="1"/>
</dbReference>
<evidence type="ECO:0000313" key="4">
    <source>
        <dbReference type="Proteomes" id="UP000614424"/>
    </source>
</evidence>
<dbReference type="PANTHER" id="PTHR42733">
    <property type="entry name" value="DJ-1 PROTEIN"/>
    <property type="match status" value="1"/>
</dbReference>
<dbReference type="InterPro" id="IPR006286">
    <property type="entry name" value="C56_PfpI-like"/>
</dbReference>
<accession>A0A8J6NES2</accession>
<dbReference type="PANTHER" id="PTHR42733:SF2">
    <property type="entry name" value="DJ-1_THIJ_PFPI FAMILY PROTEIN"/>
    <property type="match status" value="1"/>
</dbReference>
<dbReference type="EMBL" id="JACNJZ010000091">
    <property type="protein sequence ID" value="MBC8317473.1"/>
    <property type="molecule type" value="Genomic_DNA"/>
</dbReference>
<dbReference type="Proteomes" id="UP000614424">
    <property type="component" value="Unassembled WGS sequence"/>
</dbReference>
<comment type="caution">
    <text evidence="3">The sequence shown here is derived from an EMBL/GenBank/DDBJ whole genome shotgun (WGS) entry which is preliminary data.</text>
</comment>
<keyword evidence="3" id="KW-0315">Glutamine amidotransferase</keyword>
<proteinExistence type="inferred from homology"/>
<evidence type="ECO:0000256" key="1">
    <source>
        <dbReference type="ARBA" id="ARBA00008542"/>
    </source>
</evidence>
<dbReference type="NCBIfam" id="TIGR01382">
    <property type="entry name" value="PfpI"/>
    <property type="match status" value="1"/>
</dbReference>
<comment type="similarity">
    <text evidence="1">Belongs to the peptidase C56 family.</text>
</comment>